<dbReference type="OrthoDB" id="5953249at2759"/>
<keyword evidence="4" id="KW-1185">Reference proteome</keyword>
<dbReference type="Proteomes" id="UP000799753">
    <property type="component" value="Unassembled WGS sequence"/>
</dbReference>
<dbReference type="Pfam" id="PF21762">
    <property type="entry name" value="DEDDh_C"/>
    <property type="match status" value="1"/>
</dbReference>
<reference evidence="3" key="1">
    <citation type="journal article" date="2020" name="Stud. Mycol.">
        <title>101 Dothideomycetes genomes: a test case for predicting lifestyles and emergence of pathogens.</title>
        <authorList>
            <person name="Haridas S."/>
            <person name="Albert R."/>
            <person name="Binder M."/>
            <person name="Bloem J."/>
            <person name="Labutti K."/>
            <person name="Salamov A."/>
            <person name="Andreopoulos B."/>
            <person name="Baker S."/>
            <person name="Barry K."/>
            <person name="Bills G."/>
            <person name="Bluhm B."/>
            <person name="Cannon C."/>
            <person name="Castanera R."/>
            <person name="Culley D."/>
            <person name="Daum C."/>
            <person name="Ezra D."/>
            <person name="Gonzalez J."/>
            <person name="Henrissat B."/>
            <person name="Kuo A."/>
            <person name="Liang C."/>
            <person name="Lipzen A."/>
            <person name="Lutzoni F."/>
            <person name="Magnuson J."/>
            <person name="Mondo S."/>
            <person name="Nolan M."/>
            <person name="Ohm R."/>
            <person name="Pangilinan J."/>
            <person name="Park H.-J."/>
            <person name="Ramirez L."/>
            <person name="Alfaro M."/>
            <person name="Sun H."/>
            <person name="Tritt A."/>
            <person name="Yoshinaga Y."/>
            <person name="Zwiers L.-H."/>
            <person name="Turgeon B."/>
            <person name="Goodwin S."/>
            <person name="Spatafora J."/>
            <person name="Crous P."/>
            <person name="Grigoriev I."/>
        </authorList>
    </citation>
    <scope>NUCLEOTIDE SEQUENCE</scope>
    <source>
        <strain evidence="3">CBS 473.64</strain>
    </source>
</reference>
<dbReference type="EMBL" id="MU006784">
    <property type="protein sequence ID" value="KAF2640668.1"/>
    <property type="molecule type" value="Genomic_DNA"/>
</dbReference>
<evidence type="ECO:0000256" key="1">
    <source>
        <dbReference type="SAM" id="MobiDB-lite"/>
    </source>
</evidence>
<dbReference type="SUPFAM" id="SSF53098">
    <property type="entry name" value="Ribonuclease H-like"/>
    <property type="match status" value="1"/>
</dbReference>
<evidence type="ECO:0000313" key="3">
    <source>
        <dbReference type="EMBL" id="KAF2640668.1"/>
    </source>
</evidence>
<feature type="region of interest" description="Disordered" evidence="1">
    <location>
        <begin position="575"/>
        <end position="673"/>
    </location>
</feature>
<dbReference type="InterPro" id="IPR012337">
    <property type="entry name" value="RNaseH-like_sf"/>
</dbReference>
<proteinExistence type="predicted"/>
<feature type="domain" description="Gfd2/YDR514C-like C-terminal" evidence="2">
    <location>
        <begin position="347"/>
        <end position="536"/>
    </location>
</feature>
<gene>
    <name evidence="3" type="ORF">P280DRAFT_469392</name>
</gene>
<organism evidence="3 4">
    <name type="scientific">Massarina eburnea CBS 473.64</name>
    <dbReference type="NCBI Taxonomy" id="1395130"/>
    <lineage>
        <taxon>Eukaryota</taxon>
        <taxon>Fungi</taxon>
        <taxon>Dikarya</taxon>
        <taxon>Ascomycota</taxon>
        <taxon>Pezizomycotina</taxon>
        <taxon>Dothideomycetes</taxon>
        <taxon>Pleosporomycetidae</taxon>
        <taxon>Pleosporales</taxon>
        <taxon>Massarineae</taxon>
        <taxon>Massarinaceae</taxon>
        <taxon>Massarina</taxon>
    </lineage>
</organism>
<dbReference type="InterPro" id="IPR040151">
    <property type="entry name" value="Gfd2/YDR514C-like"/>
</dbReference>
<evidence type="ECO:0000313" key="4">
    <source>
        <dbReference type="Proteomes" id="UP000799753"/>
    </source>
</evidence>
<dbReference type="PANTHER" id="PTHR28083">
    <property type="entry name" value="GOOD FOR FULL DBP5 ACTIVITY PROTEIN 2"/>
    <property type="match status" value="1"/>
</dbReference>
<evidence type="ECO:0000259" key="2">
    <source>
        <dbReference type="Pfam" id="PF21762"/>
    </source>
</evidence>
<name>A0A6A6S2R3_9PLEO</name>
<dbReference type="GO" id="GO:0003676">
    <property type="term" value="F:nucleic acid binding"/>
    <property type="evidence" value="ECO:0007669"/>
    <property type="project" value="InterPro"/>
</dbReference>
<dbReference type="InterPro" id="IPR036397">
    <property type="entry name" value="RNaseH_sf"/>
</dbReference>
<dbReference type="Gene3D" id="3.30.420.10">
    <property type="entry name" value="Ribonuclease H-like superfamily/Ribonuclease H"/>
    <property type="match status" value="1"/>
</dbReference>
<feature type="compositionally biased region" description="Basic and acidic residues" evidence="1">
    <location>
        <begin position="575"/>
        <end position="586"/>
    </location>
</feature>
<protein>
    <recommendedName>
        <fullName evidence="2">Gfd2/YDR514C-like C-terminal domain-containing protein</fullName>
    </recommendedName>
</protein>
<dbReference type="AlphaFoldDB" id="A0A6A6S2R3"/>
<sequence length="685" mass="75610">MASSARAARLARLSKLVQPDLAALPDRTLTPPPEQETVSDDNTPGGISLFTPSSKPATPAVSPTVESFEADTAPAPASEGNIERRFVWEKGAESTYNLGSMPRLVPLPTSKLPPIDLKQSECATVKFFSPFVALSKYPYKFCDNKYTQDIASAFFDAGKFWTRQWDLYYVWDIEETKPLILVSEPQFQELVDEINAGLNLSLQITNNQREEGLVGRFPDHPRFQPRYLGRSHSKDEYNSLVDNVPNIMVRPANEPALPALDDNQLQVFKQMIEDMWEVTRNKNKATKEKKRLERIQKQKVFADSFKRAQRYLGLRPAALVGIPGQTPALSAIDNSVPVPFPFEKSVVFVCVDVESYEKAHDKITEVGIATLDTRDLLGVPPGKDGETWRDKIHARHFRIQEYTHLVNKDFVSGCPERFDFGKSEFVKLADAPAIVAECFRTPFCGPADSPSPEQRTLIFLGHDTLGDVKYLQQLGFDPLVLPNLIESLDTATLYRVWRRELQPTKLANILYDFDIAGFNLHNAGNDAMFTLQAMLGICVREASIRGSAALQDIRDEEKAAKAAVLLSEAKVRAEEEADGWSDHEADGDGGEPVPIVIKDTPPSPFPKPSPVQGGGRGGRGGRGRGDYTNTNGRGSSRGEGRGRGVPRARAQGYRGRGRGASSNTPSNDGFPAAGLQVCHDLIDLS</sequence>
<dbReference type="InterPro" id="IPR048519">
    <property type="entry name" value="Gfd2/YDR514C-like_C"/>
</dbReference>
<dbReference type="GO" id="GO:0005634">
    <property type="term" value="C:nucleus"/>
    <property type="evidence" value="ECO:0007669"/>
    <property type="project" value="TreeGrafter"/>
</dbReference>
<dbReference type="PANTHER" id="PTHR28083:SF1">
    <property type="entry name" value="GOOD FOR FULL DBP5 ACTIVITY PROTEIN 2"/>
    <property type="match status" value="1"/>
</dbReference>
<feature type="region of interest" description="Disordered" evidence="1">
    <location>
        <begin position="16"/>
        <end position="75"/>
    </location>
</feature>
<accession>A0A6A6S2R3</accession>